<keyword evidence="2" id="KW-1185">Reference proteome</keyword>
<evidence type="ECO:0000313" key="1">
    <source>
        <dbReference type="EMBL" id="KAI3752512.1"/>
    </source>
</evidence>
<evidence type="ECO:0000313" key="2">
    <source>
        <dbReference type="Proteomes" id="UP001055811"/>
    </source>
</evidence>
<gene>
    <name evidence="1" type="ORF">L2E82_24546</name>
</gene>
<name>A0ACB9E160_CICIN</name>
<dbReference type="EMBL" id="CM042012">
    <property type="protein sequence ID" value="KAI3752512.1"/>
    <property type="molecule type" value="Genomic_DNA"/>
</dbReference>
<sequence>MDLETGFRQNHLKEQSWRAVYALAYQSLCVLYGDLSTSPLYVYKNAQYKGLGTVVGFSITVGQFEFGEAIVFFVWPWKMEQRNWRKEETRSIKTMRFDFGRELCKDLFKKWSNLDESHFIAEKVSGGITNLLLKVSVDEENGNMVHVTVRLYGPNSEYVINRERELQIENFLIGFRSRIPTPGIEGHLHHLLFADRRGGGSSNSGYKKDEYNWRYENDDTSKDINRASVALDNLYDERCVEVESFLFDLFANLGATDEYHISMMEKDDYVGRMLTGRITSGVVRINDRVQELRDGIRCNPLRINIDHRLINKHTFRFKQRSLFSTRFHLFVNQISSSWPKTMFLLLSTQRFVSSNA</sequence>
<accession>A0ACB9E160</accession>
<proteinExistence type="predicted"/>
<reference evidence="1 2" key="2">
    <citation type="journal article" date="2022" name="Mol. Ecol. Resour.">
        <title>The genomes of chicory, endive, great burdock and yacon provide insights into Asteraceae paleo-polyploidization history and plant inulin production.</title>
        <authorList>
            <person name="Fan W."/>
            <person name="Wang S."/>
            <person name="Wang H."/>
            <person name="Wang A."/>
            <person name="Jiang F."/>
            <person name="Liu H."/>
            <person name="Zhao H."/>
            <person name="Xu D."/>
            <person name="Zhang Y."/>
        </authorList>
    </citation>
    <scope>NUCLEOTIDE SEQUENCE [LARGE SCALE GENOMIC DNA]</scope>
    <source>
        <strain evidence="2">cv. Punajuju</strain>
        <tissue evidence="1">Leaves</tissue>
    </source>
</reference>
<organism evidence="1 2">
    <name type="scientific">Cichorium intybus</name>
    <name type="common">Chicory</name>
    <dbReference type="NCBI Taxonomy" id="13427"/>
    <lineage>
        <taxon>Eukaryota</taxon>
        <taxon>Viridiplantae</taxon>
        <taxon>Streptophyta</taxon>
        <taxon>Embryophyta</taxon>
        <taxon>Tracheophyta</taxon>
        <taxon>Spermatophyta</taxon>
        <taxon>Magnoliopsida</taxon>
        <taxon>eudicotyledons</taxon>
        <taxon>Gunneridae</taxon>
        <taxon>Pentapetalae</taxon>
        <taxon>asterids</taxon>
        <taxon>campanulids</taxon>
        <taxon>Asterales</taxon>
        <taxon>Asteraceae</taxon>
        <taxon>Cichorioideae</taxon>
        <taxon>Cichorieae</taxon>
        <taxon>Cichoriinae</taxon>
        <taxon>Cichorium</taxon>
    </lineage>
</organism>
<protein>
    <submittedName>
        <fullName evidence="1">Uncharacterized protein</fullName>
    </submittedName>
</protein>
<reference evidence="2" key="1">
    <citation type="journal article" date="2022" name="Mol. Ecol. Resour.">
        <title>The genomes of chicory, endive, great burdock and yacon provide insights into Asteraceae palaeo-polyploidization history and plant inulin production.</title>
        <authorList>
            <person name="Fan W."/>
            <person name="Wang S."/>
            <person name="Wang H."/>
            <person name="Wang A."/>
            <person name="Jiang F."/>
            <person name="Liu H."/>
            <person name="Zhao H."/>
            <person name="Xu D."/>
            <person name="Zhang Y."/>
        </authorList>
    </citation>
    <scope>NUCLEOTIDE SEQUENCE [LARGE SCALE GENOMIC DNA]</scope>
    <source>
        <strain evidence="2">cv. Punajuju</strain>
    </source>
</reference>
<dbReference type="Proteomes" id="UP001055811">
    <property type="component" value="Linkage Group LG04"/>
</dbReference>
<comment type="caution">
    <text evidence="1">The sequence shown here is derived from an EMBL/GenBank/DDBJ whole genome shotgun (WGS) entry which is preliminary data.</text>
</comment>